<name>A0A4R2LFZ1_9BACE</name>
<dbReference type="EMBL" id="SLXB01000044">
    <property type="protein sequence ID" value="TCO86117.1"/>
    <property type="molecule type" value="Genomic_DNA"/>
</dbReference>
<accession>A0A4R2LFZ1</accession>
<organism evidence="1 2">
    <name type="scientific">Prevotella heparinolytica</name>
    <dbReference type="NCBI Taxonomy" id="28113"/>
    <lineage>
        <taxon>Bacteria</taxon>
        <taxon>Pseudomonadati</taxon>
        <taxon>Bacteroidota</taxon>
        <taxon>Bacteroidia</taxon>
        <taxon>Bacteroidales</taxon>
        <taxon>Bacteroidaceae</taxon>
        <taxon>Bacteroides</taxon>
    </lineage>
</organism>
<comment type="caution">
    <text evidence="1">The sequence shown here is derived from an EMBL/GenBank/DDBJ whole genome shotgun (WGS) entry which is preliminary data.</text>
</comment>
<gene>
    <name evidence="1" type="ORF">EV202_1442</name>
</gene>
<sequence>MKSNSNVRPPILQDLGDGSFHYNYNITEVEVQPADIQQEKAETPQIGYEYETVQIWGTPDYDKCVKAVLRDRRDETEEFNLINKYNAFALGLSKDPADETEYKEYLAEVLAVKAMVKADFENLKNE</sequence>
<evidence type="ECO:0000313" key="2">
    <source>
        <dbReference type="Proteomes" id="UP000295600"/>
    </source>
</evidence>
<proteinExistence type="predicted"/>
<protein>
    <submittedName>
        <fullName evidence="1">Uncharacterized protein</fullName>
    </submittedName>
</protein>
<dbReference type="RefSeq" id="WP_131927573.1">
    <property type="nucleotide sequence ID" value="NZ_SLXB01000044.1"/>
</dbReference>
<dbReference type="AlphaFoldDB" id="A0A4R2LFZ1"/>
<evidence type="ECO:0000313" key="1">
    <source>
        <dbReference type="EMBL" id="TCO86117.1"/>
    </source>
</evidence>
<dbReference type="Proteomes" id="UP000295600">
    <property type="component" value="Unassembled WGS sequence"/>
</dbReference>
<reference evidence="1 2" key="1">
    <citation type="submission" date="2019-03" db="EMBL/GenBank/DDBJ databases">
        <title>Genomic Encyclopedia of Type Strains, Phase IV (KMG-IV): sequencing the most valuable type-strain genomes for metagenomic binning, comparative biology and taxonomic classification.</title>
        <authorList>
            <person name="Goeker M."/>
        </authorList>
    </citation>
    <scope>NUCLEOTIDE SEQUENCE [LARGE SCALE GENOMIC DNA]</scope>
    <source>
        <strain evidence="1 2">DSM 23917</strain>
    </source>
</reference>